<dbReference type="KEGG" id="rsin:B6N60_01037"/>
<sequence>MSLTSDSVHWAIKFVQNHADGDLFPKILEFEAINAIADEFVKLVEGKDLSLFPPGSCRRFIVPKDEIAYRQATQLDPQDSIILTALIYQYGQGIENRRLPKTRVFSYRFQPDANLGLYASQTAWNDFWQSAYQESKKFNTILYCDIADFYNQIYHHTIENQLIASGFPNQTIKWIISLLESTTVGVSRGVPIGPHAIHLIAESTMIPIDNSLFASGINFMRFADDIVIFCNSPSSARRALASIASTLDKQQRLMLQRHKTKFYDTDQFGNLCRSMVEDRPISDEEDQVLKIIKKYSHGNPYAIVYYNAISEEDWRKISGDTISSIIREYIEESEIDYIRLRWFYRRLTQIGHPGAIDISLDNIANLTPCFANICTYLASVQSVEQEQWVQIGEKLLYLLESNEVQGNEYFRLSILSLFTKNQHINHFSNLARQYTSSEPFARREILLSAKQNLAFDWLREYKESYQTMDSWQKTAYIYGFSGFPKDEKMYFLNRLNLSRPFDAVLAKWAKKA</sequence>
<evidence type="ECO:0000259" key="1">
    <source>
        <dbReference type="Pfam" id="PF00078"/>
    </source>
</evidence>
<protein>
    <recommendedName>
        <fullName evidence="1">Reverse transcriptase domain-containing protein</fullName>
    </recommendedName>
</protein>
<name>A0A975T593_9NOST</name>
<keyword evidence="3" id="KW-1185">Reference proteome</keyword>
<dbReference type="InterPro" id="IPR051083">
    <property type="entry name" value="GrpII_Intron_Splice-Mob/Def"/>
</dbReference>
<organism evidence="2 3">
    <name type="scientific">Richelia sinica FACHB-800</name>
    <dbReference type="NCBI Taxonomy" id="1357546"/>
    <lineage>
        <taxon>Bacteria</taxon>
        <taxon>Bacillati</taxon>
        <taxon>Cyanobacteriota</taxon>
        <taxon>Cyanophyceae</taxon>
        <taxon>Nostocales</taxon>
        <taxon>Nostocaceae</taxon>
        <taxon>Richelia</taxon>
    </lineage>
</organism>
<dbReference type="EMBL" id="CP021056">
    <property type="protein sequence ID" value="QXE22354.1"/>
    <property type="molecule type" value="Genomic_DNA"/>
</dbReference>
<dbReference type="SUPFAM" id="SSF56672">
    <property type="entry name" value="DNA/RNA polymerases"/>
    <property type="match status" value="1"/>
</dbReference>
<dbReference type="InterPro" id="IPR043502">
    <property type="entry name" value="DNA/RNA_pol_sf"/>
</dbReference>
<dbReference type="Proteomes" id="UP000683511">
    <property type="component" value="Chromosome"/>
</dbReference>
<dbReference type="RefSeq" id="WP_190604084.1">
    <property type="nucleotide sequence ID" value="NZ_CP021056.1"/>
</dbReference>
<accession>A0A975T593</accession>
<dbReference type="PANTHER" id="PTHR34047">
    <property type="entry name" value="NUCLEAR INTRON MATURASE 1, MITOCHONDRIAL-RELATED"/>
    <property type="match status" value="1"/>
</dbReference>
<feature type="domain" description="Reverse transcriptase" evidence="1">
    <location>
        <begin position="124"/>
        <end position="267"/>
    </location>
</feature>
<proteinExistence type="predicted"/>
<dbReference type="CDD" id="cd01646">
    <property type="entry name" value="RT_Bac_retron_I"/>
    <property type="match status" value="1"/>
</dbReference>
<dbReference type="PANTHER" id="PTHR34047:SF8">
    <property type="entry name" value="PROTEIN YKFC"/>
    <property type="match status" value="1"/>
</dbReference>
<gene>
    <name evidence="2" type="ORF">B6N60_01037</name>
</gene>
<dbReference type="Pfam" id="PF00078">
    <property type="entry name" value="RVT_1"/>
    <property type="match status" value="1"/>
</dbReference>
<evidence type="ECO:0000313" key="3">
    <source>
        <dbReference type="Proteomes" id="UP000683511"/>
    </source>
</evidence>
<reference evidence="2" key="1">
    <citation type="submission" date="2017-04" db="EMBL/GenBank/DDBJ databases">
        <title>Genome deletions in a multicellular cyanobacterial endosymbiont for morphological adaptation in marine diatoms.</title>
        <authorList>
            <person name="Wang Y."/>
            <person name="Gao H."/>
            <person name="Li R."/>
            <person name="Xu X."/>
        </authorList>
    </citation>
    <scope>NUCLEOTIDE SEQUENCE</scope>
    <source>
        <strain evidence="2">FACHB 800</strain>
    </source>
</reference>
<dbReference type="InterPro" id="IPR000477">
    <property type="entry name" value="RT_dom"/>
</dbReference>
<dbReference type="AlphaFoldDB" id="A0A975T593"/>
<evidence type="ECO:0000313" key="2">
    <source>
        <dbReference type="EMBL" id="QXE22354.1"/>
    </source>
</evidence>